<feature type="domain" description="ABC transmembrane type-1" evidence="8">
    <location>
        <begin position="109"/>
        <end position="283"/>
    </location>
</feature>
<organism evidence="9 10">
    <name type="scientific">Rossellomorea marisflavi</name>
    <dbReference type="NCBI Taxonomy" id="189381"/>
    <lineage>
        <taxon>Bacteria</taxon>
        <taxon>Bacillati</taxon>
        <taxon>Bacillota</taxon>
        <taxon>Bacilli</taxon>
        <taxon>Bacillales</taxon>
        <taxon>Bacillaceae</taxon>
        <taxon>Rossellomorea</taxon>
    </lineage>
</organism>
<feature type="transmembrane region" description="Helical" evidence="7">
    <location>
        <begin position="250"/>
        <end position="281"/>
    </location>
</feature>
<dbReference type="CDD" id="cd06261">
    <property type="entry name" value="TM_PBP2"/>
    <property type="match status" value="1"/>
</dbReference>
<feature type="transmembrane region" description="Helical" evidence="7">
    <location>
        <begin position="21"/>
        <end position="40"/>
    </location>
</feature>
<dbReference type="PANTHER" id="PTHR30465:SF44">
    <property type="entry name" value="ABC-TYPE DIPEPTIDE_OLIGOPEPTIDE TRANSPORT SYSTEM, PERMEASE COMPONENT"/>
    <property type="match status" value="1"/>
</dbReference>
<evidence type="ECO:0000256" key="6">
    <source>
        <dbReference type="ARBA" id="ARBA00023136"/>
    </source>
</evidence>
<accession>A0A5D4RTD2</accession>
<evidence type="ECO:0000313" key="9">
    <source>
        <dbReference type="EMBL" id="TYS53088.1"/>
    </source>
</evidence>
<keyword evidence="3" id="KW-1003">Cell membrane</keyword>
<dbReference type="Pfam" id="PF00528">
    <property type="entry name" value="BPD_transp_1"/>
    <property type="match status" value="1"/>
</dbReference>
<comment type="subcellular location">
    <subcellularLocation>
        <location evidence="1">Cell membrane</location>
        <topology evidence="1">Multi-pass membrane protein</topology>
    </subcellularLocation>
</comment>
<keyword evidence="6 7" id="KW-0472">Membrane</keyword>
<dbReference type="AlphaFoldDB" id="A0A5D4RTD2"/>
<dbReference type="SUPFAM" id="SSF161098">
    <property type="entry name" value="MetI-like"/>
    <property type="match status" value="1"/>
</dbReference>
<evidence type="ECO:0000259" key="8">
    <source>
        <dbReference type="Pfam" id="PF00528"/>
    </source>
</evidence>
<evidence type="ECO:0000256" key="4">
    <source>
        <dbReference type="ARBA" id="ARBA00022692"/>
    </source>
</evidence>
<dbReference type="InterPro" id="IPR035906">
    <property type="entry name" value="MetI-like_sf"/>
</dbReference>
<keyword evidence="2" id="KW-0813">Transport</keyword>
<reference evidence="9 10" key="1">
    <citation type="submission" date="2019-08" db="EMBL/GenBank/DDBJ databases">
        <title>Bacillus genomes from the desert of Cuatro Cienegas, Coahuila.</title>
        <authorList>
            <person name="Olmedo-Alvarez G."/>
        </authorList>
    </citation>
    <scope>NUCLEOTIDE SEQUENCE [LARGE SCALE GENOMIC DNA]</scope>
    <source>
        <strain evidence="9 10">CH108_3D</strain>
    </source>
</reference>
<comment type="caution">
    <text evidence="9">The sequence shown here is derived from an EMBL/GenBank/DDBJ whole genome shotgun (WGS) entry which is preliminary data.</text>
</comment>
<evidence type="ECO:0000256" key="5">
    <source>
        <dbReference type="ARBA" id="ARBA00022989"/>
    </source>
</evidence>
<keyword evidence="4 7" id="KW-0812">Transmembrane</keyword>
<evidence type="ECO:0000256" key="2">
    <source>
        <dbReference type="ARBA" id="ARBA00022448"/>
    </source>
</evidence>
<feature type="transmembrane region" description="Helical" evidence="7">
    <location>
        <begin position="92"/>
        <end position="113"/>
    </location>
</feature>
<keyword evidence="5 7" id="KW-1133">Transmembrane helix</keyword>
<dbReference type="GO" id="GO:0055085">
    <property type="term" value="P:transmembrane transport"/>
    <property type="evidence" value="ECO:0007669"/>
    <property type="project" value="InterPro"/>
</dbReference>
<proteinExistence type="predicted"/>
<dbReference type="InterPro" id="IPR000515">
    <property type="entry name" value="MetI-like"/>
</dbReference>
<evidence type="ECO:0000256" key="3">
    <source>
        <dbReference type="ARBA" id="ARBA00022475"/>
    </source>
</evidence>
<dbReference type="PANTHER" id="PTHR30465">
    <property type="entry name" value="INNER MEMBRANE ABC TRANSPORTER"/>
    <property type="match status" value="1"/>
</dbReference>
<protein>
    <submittedName>
        <fullName evidence="9">ABC transporter permease subunit</fullName>
    </submittedName>
</protein>
<feature type="transmembrane region" description="Helical" evidence="7">
    <location>
        <begin position="168"/>
        <end position="191"/>
    </location>
</feature>
<dbReference type="EMBL" id="VTEQ01000004">
    <property type="protein sequence ID" value="TYS53088.1"/>
    <property type="molecule type" value="Genomic_DNA"/>
</dbReference>
<dbReference type="Proteomes" id="UP000322997">
    <property type="component" value="Unassembled WGS sequence"/>
</dbReference>
<sequence length="298" mass="33500">MTKKGIGGLILNVMKRFAWMLEPVLIIAGILLVSAGSGLFETQSLSFASYGQTFLGMWGDLSHPFDLVYTITQTERPLFPFILLALWSSMRILFLAIVISLGASLILLIMYTVSGRIVKNGIKSVAAVLESVPDIFVIATLQLFIIWFFKKTGILLGDVASLDPNEIIFLPAVTLSVLPTFFFLGLMISFVKEEEDLPYVELARSKGLTKYRILFIHMIRNILVSLTYHGKQIVWMMLSNLLILEYLYNVFGVTSFLFTYNTPAIFAITSILLFLPIYGVLKAMQFTVKHRIGKEMSL</sequence>
<evidence type="ECO:0000256" key="7">
    <source>
        <dbReference type="SAM" id="Phobius"/>
    </source>
</evidence>
<evidence type="ECO:0000313" key="10">
    <source>
        <dbReference type="Proteomes" id="UP000322997"/>
    </source>
</evidence>
<name>A0A5D4RTD2_9BACI</name>
<gene>
    <name evidence="9" type="ORF">FZC83_15470</name>
</gene>
<dbReference type="GO" id="GO:0005886">
    <property type="term" value="C:plasma membrane"/>
    <property type="evidence" value="ECO:0007669"/>
    <property type="project" value="UniProtKB-SubCell"/>
</dbReference>
<evidence type="ECO:0000256" key="1">
    <source>
        <dbReference type="ARBA" id="ARBA00004651"/>
    </source>
</evidence>
<feature type="transmembrane region" description="Helical" evidence="7">
    <location>
        <begin position="125"/>
        <end position="148"/>
    </location>
</feature>